<dbReference type="SUPFAM" id="SSF51316">
    <property type="entry name" value="Mss4-like"/>
    <property type="match status" value="1"/>
</dbReference>
<dbReference type="Proteomes" id="UP000315700">
    <property type="component" value="Chromosome"/>
</dbReference>
<evidence type="ECO:0000256" key="2">
    <source>
        <dbReference type="ARBA" id="ARBA00012499"/>
    </source>
</evidence>
<dbReference type="AlphaFoldDB" id="A0A517SL58"/>
<dbReference type="OrthoDB" id="4174719at2"/>
<dbReference type="EMBL" id="CP036271">
    <property type="protein sequence ID" value="QDT56851.1"/>
    <property type="molecule type" value="Genomic_DNA"/>
</dbReference>
<dbReference type="Gene3D" id="2.170.150.20">
    <property type="entry name" value="Peptide methionine sulfoxide reductase"/>
    <property type="match status" value="1"/>
</dbReference>
<dbReference type="InterPro" id="IPR028427">
    <property type="entry name" value="Met_Sox_Rdtase_MsrB"/>
</dbReference>
<gene>
    <name evidence="8" type="primary">msrB</name>
    <name evidence="8" type="ORF">Pan44_49110</name>
</gene>
<evidence type="ECO:0000256" key="5">
    <source>
        <dbReference type="ARBA" id="ARBA00023002"/>
    </source>
</evidence>
<dbReference type="PROSITE" id="PS51790">
    <property type="entry name" value="MSRB"/>
    <property type="match status" value="1"/>
</dbReference>
<dbReference type="InterPro" id="IPR011057">
    <property type="entry name" value="Mss4-like_sf"/>
</dbReference>
<keyword evidence="5 8" id="KW-0560">Oxidoreductase</keyword>
<proteinExistence type="predicted"/>
<dbReference type="PANTHER" id="PTHR46081:SF8">
    <property type="entry name" value="PEPTIDE METHIONINE SULFOXIDE REDUCTASE 2"/>
    <property type="match status" value="1"/>
</dbReference>
<dbReference type="GO" id="GO:0046872">
    <property type="term" value="F:metal ion binding"/>
    <property type="evidence" value="ECO:0007669"/>
    <property type="project" value="UniProtKB-KW"/>
</dbReference>
<accession>A0A517SL58</accession>
<dbReference type="GO" id="GO:0006979">
    <property type="term" value="P:response to oxidative stress"/>
    <property type="evidence" value="ECO:0007669"/>
    <property type="project" value="InterPro"/>
</dbReference>
<feature type="domain" description="MsrB" evidence="7">
    <location>
        <begin position="1"/>
        <end position="121"/>
    </location>
</feature>
<keyword evidence="3" id="KW-0479">Metal-binding</keyword>
<protein>
    <recommendedName>
        <fullName evidence="2">peptide-methionine (R)-S-oxide reductase</fullName>
        <ecNumber evidence="2">1.8.4.12</ecNumber>
    </recommendedName>
</protein>
<dbReference type="InParanoid" id="A0A517SL58"/>
<reference evidence="8 9" key="1">
    <citation type="submission" date="2019-02" db="EMBL/GenBank/DDBJ databases">
        <title>Deep-cultivation of Planctomycetes and their phenomic and genomic characterization uncovers novel biology.</title>
        <authorList>
            <person name="Wiegand S."/>
            <person name="Jogler M."/>
            <person name="Boedeker C."/>
            <person name="Pinto D."/>
            <person name="Vollmers J."/>
            <person name="Rivas-Marin E."/>
            <person name="Kohn T."/>
            <person name="Peeters S.H."/>
            <person name="Heuer A."/>
            <person name="Rast P."/>
            <person name="Oberbeckmann S."/>
            <person name="Bunk B."/>
            <person name="Jeske O."/>
            <person name="Meyerdierks A."/>
            <person name="Storesund J.E."/>
            <person name="Kallscheuer N."/>
            <person name="Luecker S."/>
            <person name="Lage O.M."/>
            <person name="Pohl T."/>
            <person name="Merkel B.J."/>
            <person name="Hornburger P."/>
            <person name="Mueller R.-W."/>
            <person name="Bruemmer F."/>
            <person name="Labrenz M."/>
            <person name="Spormann A.M."/>
            <person name="Op den Camp H."/>
            <person name="Overmann J."/>
            <person name="Amann R."/>
            <person name="Jetten M.S.M."/>
            <person name="Mascher T."/>
            <person name="Medema M.H."/>
            <person name="Devos D.P."/>
            <person name="Kaster A.-K."/>
            <person name="Ovreas L."/>
            <person name="Rohde M."/>
            <person name="Galperin M.Y."/>
            <person name="Jogler C."/>
        </authorList>
    </citation>
    <scope>NUCLEOTIDE SEQUENCE [LARGE SCALE GENOMIC DNA]</scope>
    <source>
        <strain evidence="8 9">Pan44</strain>
    </source>
</reference>
<dbReference type="GO" id="GO:0030091">
    <property type="term" value="P:protein repair"/>
    <property type="evidence" value="ECO:0007669"/>
    <property type="project" value="InterPro"/>
</dbReference>
<sequence>MSASYNPLTPEEARVILHKGTERPFVGEYTDNKAAGVYICRQCNAPLYKSEAKFDSHCGWPSFDDEIPGAVDRHADADGYRVEIVCHHCGGHLGHVFQGERLTPRNIRHCVNSISMRFVPEGVLIPALRQNQ</sequence>
<evidence type="ECO:0000313" key="8">
    <source>
        <dbReference type="EMBL" id="QDT56851.1"/>
    </source>
</evidence>
<dbReference type="FunCoup" id="A0A517SL58">
    <property type="interactions" value="471"/>
</dbReference>
<dbReference type="Pfam" id="PF01641">
    <property type="entry name" value="SelR"/>
    <property type="match status" value="1"/>
</dbReference>
<evidence type="ECO:0000313" key="9">
    <source>
        <dbReference type="Proteomes" id="UP000315700"/>
    </source>
</evidence>
<dbReference type="InterPro" id="IPR002579">
    <property type="entry name" value="Met_Sox_Rdtase_MsrB_dom"/>
</dbReference>
<organism evidence="8 9">
    <name type="scientific">Caulifigura coniformis</name>
    <dbReference type="NCBI Taxonomy" id="2527983"/>
    <lineage>
        <taxon>Bacteria</taxon>
        <taxon>Pseudomonadati</taxon>
        <taxon>Planctomycetota</taxon>
        <taxon>Planctomycetia</taxon>
        <taxon>Planctomycetales</taxon>
        <taxon>Planctomycetaceae</taxon>
        <taxon>Caulifigura</taxon>
    </lineage>
</organism>
<evidence type="ECO:0000256" key="6">
    <source>
        <dbReference type="ARBA" id="ARBA00048488"/>
    </source>
</evidence>
<evidence type="ECO:0000259" key="7">
    <source>
        <dbReference type="PROSITE" id="PS51790"/>
    </source>
</evidence>
<evidence type="ECO:0000256" key="1">
    <source>
        <dbReference type="ARBA" id="ARBA00001947"/>
    </source>
</evidence>
<name>A0A517SL58_9PLAN</name>
<dbReference type="GO" id="GO:0033743">
    <property type="term" value="F:peptide-methionine (R)-S-oxide reductase activity"/>
    <property type="evidence" value="ECO:0007669"/>
    <property type="project" value="UniProtKB-EC"/>
</dbReference>
<dbReference type="EC" id="1.8.4.12" evidence="2"/>
<comment type="catalytic activity">
    <reaction evidence="6">
        <text>L-methionyl-[protein] + [thioredoxin]-disulfide + H2O = L-methionyl-(R)-S-oxide-[protein] + [thioredoxin]-dithiol</text>
        <dbReference type="Rhea" id="RHEA:24164"/>
        <dbReference type="Rhea" id="RHEA-COMP:10698"/>
        <dbReference type="Rhea" id="RHEA-COMP:10700"/>
        <dbReference type="Rhea" id="RHEA-COMP:12313"/>
        <dbReference type="Rhea" id="RHEA-COMP:12314"/>
        <dbReference type="ChEBI" id="CHEBI:15377"/>
        <dbReference type="ChEBI" id="CHEBI:16044"/>
        <dbReference type="ChEBI" id="CHEBI:29950"/>
        <dbReference type="ChEBI" id="CHEBI:45764"/>
        <dbReference type="ChEBI" id="CHEBI:50058"/>
        <dbReference type="EC" id="1.8.4.12"/>
    </reaction>
</comment>
<dbReference type="NCBIfam" id="TIGR00357">
    <property type="entry name" value="peptide-methionine (R)-S-oxide reductase MsrB"/>
    <property type="match status" value="1"/>
</dbReference>
<evidence type="ECO:0000256" key="3">
    <source>
        <dbReference type="ARBA" id="ARBA00022723"/>
    </source>
</evidence>
<dbReference type="NCBIfam" id="NF004036">
    <property type="entry name" value="PRK05508.1"/>
    <property type="match status" value="1"/>
</dbReference>
<comment type="cofactor">
    <cofactor evidence="1">
        <name>Zn(2+)</name>
        <dbReference type="ChEBI" id="CHEBI:29105"/>
    </cofactor>
</comment>
<dbReference type="KEGG" id="ccos:Pan44_49110"/>
<dbReference type="RefSeq" id="WP_145034265.1">
    <property type="nucleotide sequence ID" value="NZ_CP036271.1"/>
</dbReference>
<dbReference type="PANTHER" id="PTHR46081">
    <property type="entry name" value="PEPTIDE METHIONINE SULFOXIDE REDUCTASE 2"/>
    <property type="match status" value="1"/>
</dbReference>
<evidence type="ECO:0000256" key="4">
    <source>
        <dbReference type="ARBA" id="ARBA00022833"/>
    </source>
</evidence>
<keyword evidence="9" id="KW-1185">Reference proteome</keyword>
<keyword evidence="4" id="KW-0862">Zinc</keyword>